<dbReference type="InterPro" id="IPR005467">
    <property type="entry name" value="His_kinase_dom"/>
</dbReference>
<accession>A0ABS2ENA1</accession>
<feature type="transmembrane region" description="Helical" evidence="14">
    <location>
        <begin position="153"/>
        <end position="173"/>
    </location>
</feature>
<dbReference type="InterPro" id="IPR010559">
    <property type="entry name" value="Sig_transdc_His_kin_internal"/>
</dbReference>
<dbReference type="Gene3D" id="1.10.1760.20">
    <property type="match status" value="1"/>
</dbReference>
<dbReference type="Gene3D" id="3.30.565.10">
    <property type="entry name" value="Histidine kinase-like ATPase, C-terminal domain"/>
    <property type="match status" value="1"/>
</dbReference>
<evidence type="ECO:0000256" key="12">
    <source>
        <dbReference type="ARBA" id="ARBA00023012"/>
    </source>
</evidence>
<keyword evidence="10" id="KW-0067">ATP-binding</keyword>
<evidence type="ECO:0000256" key="11">
    <source>
        <dbReference type="ARBA" id="ARBA00022989"/>
    </source>
</evidence>
<evidence type="ECO:0000256" key="7">
    <source>
        <dbReference type="ARBA" id="ARBA00022692"/>
    </source>
</evidence>
<dbReference type="Pfam" id="PF06580">
    <property type="entry name" value="His_kinase"/>
    <property type="match status" value="1"/>
</dbReference>
<keyword evidence="13 14" id="KW-0472">Membrane</keyword>
<sequence>MINLAILVAEQVGLVILLAFFLVNIPLFRRMLLNLNWRNKIGLYVIFAFFAILSNMIGVLISPSNEIIRRTLLITIPHGYSVANVRIITVTVAGIVGGPYVGGAVGLTAGGFRALQEGFSPEALFYIPSSFIIGIISGLFYDQRQQRYSPLRARNGFFIGLIMECIQMSFVLLCSPTGWTLVKFIALPMILISSIGTTVFLTIIRFFFQQELAAQAAQTRTVLNLALSTLPLFKRGFTAEAAQTAVHLIYQYTSFDAVSITDRHQILAFEGAGSDHHLVDQDLATDISLTAMNEGIVEVANTEERIGCKNPNCPLKSAVIVPLSLGDEIIGTLKLYYVQRWRLTPVEIQLGTGIGQILSTQIMLGRASYQSELLRDVEIKSLQSQVNPHFFFNAINTIMAVMRRDPKQARKLLLSLSTYFRDNLMGARETLIPLAQEYEHVQAYLTLAQARFPGKYQVTFSDYPTAALIPPFSIQVLVENALRHAFGQRKKGNRVEVTIKQCETELEITVADNGHGIDPDKLPELGKKVVASKEGSGTALQNLNERLHGLYDPHTGLKIKSSPAGTTVKMEIPYQTRKTERTEQQA</sequence>
<evidence type="ECO:0000256" key="10">
    <source>
        <dbReference type="ARBA" id="ARBA00022840"/>
    </source>
</evidence>
<dbReference type="SMART" id="SM00065">
    <property type="entry name" value="GAF"/>
    <property type="match status" value="1"/>
</dbReference>
<keyword evidence="5" id="KW-0597">Phosphoprotein</keyword>
<dbReference type="InterPro" id="IPR003018">
    <property type="entry name" value="GAF"/>
</dbReference>
<organism evidence="16 17">
    <name type="scientific">Limosilactobacillus alvi</name>
    <dbReference type="NCBI Taxonomy" id="990412"/>
    <lineage>
        <taxon>Bacteria</taxon>
        <taxon>Bacillati</taxon>
        <taxon>Bacillota</taxon>
        <taxon>Bacilli</taxon>
        <taxon>Lactobacillales</taxon>
        <taxon>Lactobacillaceae</taxon>
        <taxon>Limosilactobacillus</taxon>
    </lineage>
</organism>
<dbReference type="SUPFAM" id="SSF55874">
    <property type="entry name" value="ATPase domain of HSP90 chaperone/DNA topoisomerase II/histidine kinase"/>
    <property type="match status" value="1"/>
</dbReference>
<evidence type="ECO:0000256" key="5">
    <source>
        <dbReference type="ARBA" id="ARBA00022553"/>
    </source>
</evidence>
<feature type="transmembrane region" description="Helical" evidence="14">
    <location>
        <begin position="12"/>
        <end position="29"/>
    </location>
</feature>
<feature type="domain" description="Histidine kinase" evidence="15">
    <location>
        <begin position="477"/>
        <end position="576"/>
    </location>
</feature>
<dbReference type="SUPFAM" id="SSF55781">
    <property type="entry name" value="GAF domain-like"/>
    <property type="match status" value="1"/>
</dbReference>
<dbReference type="InterPro" id="IPR029016">
    <property type="entry name" value="GAF-like_dom_sf"/>
</dbReference>
<evidence type="ECO:0000313" key="17">
    <source>
        <dbReference type="Proteomes" id="UP000776629"/>
    </source>
</evidence>
<feature type="transmembrane region" description="Helical" evidence="14">
    <location>
        <begin position="41"/>
        <end position="62"/>
    </location>
</feature>
<dbReference type="Pfam" id="PF07694">
    <property type="entry name" value="5TM-5TMR_LYT"/>
    <property type="match status" value="1"/>
</dbReference>
<evidence type="ECO:0000256" key="1">
    <source>
        <dbReference type="ARBA" id="ARBA00000085"/>
    </source>
</evidence>
<comment type="catalytic activity">
    <reaction evidence="1">
        <text>ATP + protein L-histidine = ADP + protein N-phospho-L-histidine.</text>
        <dbReference type="EC" id="2.7.13.3"/>
    </reaction>
</comment>
<dbReference type="PROSITE" id="PS50109">
    <property type="entry name" value="HIS_KIN"/>
    <property type="match status" value="1"/>
</dbReference>
<evidence type="ECO:0000256" key="9">
    <source>
        <dbReference type="ARBA" id="ARBA00022777"/>
    </source>
</evidence>
<keyword evidence="12" id="KW-0902">Two-component regulatory system</keyword>
<keyword evidence="17" id="KW-1185">Reference proteome</keyword>
<keyword evidence="6" id="KW-0808">Transferase</keyword>
<feature type="transmembrane region" description="Helical" evidence="14">
    <location>
        <begin position="83"/>
        <end position="103"/>
    </location>
</feature>
<evidence type="ECO:0000256" key="4">
    <source>
        <dbReference type="ARBA" id="ARBA00022475"/>
    </source>
</evidence>
<evidence type="ECO:0000259" key="15">
    <source>
        <dbReference type="PROSITE" id="PS50109"/>
    </source>
</evidence>
<dbReference type="PANTHER" id="PTHR34220">
    <property type="entry name" value="SENSOR HISTIDINE KINASE YPDA"/>
    <property type="match status" value="1"/>
</dbReference>
<dbReference type="PANTHER" id="PTHR34220:SF7">
    <property type="entry name" value="SENSOR HISTIDINE KINASE YPDA"/>
    <property type="match status" value="1"/>
</dbReference>
<keyword evidence="8" id="KW-0547">Nucleotide-binding</keyword>
<reference evidence="16 17" key="1">
    <citation type="journal article" date="2021" name="Sci. Rep.">
        <title>The distribution of antibiotic resistance genes in chicken gut microbiota commensals.</title>
        <authorList>
            <person name="Juricova H."/>
            <person name="Matiasovicova J."/>
            <person name="Kubasova T."/>
            <person name="Cejkova D."/>
            <person name="Rychlik I."/>
        </authorList>
    </citation>
    <scope>NUCLEOTIDE SEQUENCE [LARGE SCALE GENOMIC DNA]</scope>
    <source>
        <strain evidence="16 17">An810</strain>
    </source>
</reference>
<dbReference type="Pfam" id="PF02518">
    <property type="entry name" value="HATPase_c"/>
    <property type="match status" value="1"/>
</dbReference>
<dbReference type="GO" id="GO:0016301">
    <property type="term" value="F:kinase activity"/>
    <property type="evidence" value="ECO:0007669"/>
    <property type="project" value="UniProtKB-KW"/>
</dbReference>
<dbReference type="InterPro" id="IPR036890">
    <property type="entry name" value="HATPase_C_sf"/>
</dbReference>
<evidence type="ECO:0000313" key="16">
    <source>
        <dbReference type="EMBL" id="MBM6753898.1"/>
    </source>
</evidence>
<evidence type="ECO:0000256" key="3">
    <source>
        <dbReference type="ARBA" id="ARBA00012438"/>
    </source>
</evidence>
<dbReference type="Pfam" id="PF01590">
    <property type="entry name" value="GAF"/>
    <property type="match status" value="1"/>
</dbReference>
<gene>
    <name evidence="16" type="ORF">H5993_03870</name>
</gene>
<dbReference type="EC" id="2.7.13.3" evidence="3"/>
<evidence type="ECO:0000256" key="14">
    <source>
        <dbReference type="SAM" id="Phobius"/>
    </source>
</evidence>
<feature type="transmembrane region" description="Helical" evidence="14">
    <location>
        <begin position="123"/>
        <end position="141"/>
    </location>
</feature>
<dbReference type="Proteomes" id="UP000776629">
    <property type="component" value="Unassembled WGS sequence"/>
</dbReference>
<dbReference type="InterPro" id="IPR003594">
    <property type="entry name" value="HATPase_dom"/>
</dbReference>
<dbReference type="Gene3D" id="3.30.450.40">
    <property type="match status" value="1"/>
</dbReference>
<protein>
    <recommendedName>
        <fullName evidence="3">histidine kinase</fullName>
        <ecNumber evidence="3">2.7.13.3</ecNumber>
    </recommendedName>
</protein>
<keyword evidence="9 16" id="KW-0418">Kinase</keyword>
<keyword evidence="4" id="KW-1003">Cell membrane</keyword>
<evidence type="ECO:0000256" key="13">
    <source>
        <dbReference type="ARBA" id="ARBA00023136"/>
    </source>
</evidence>
<comment type="subcellular location">
    <subcellularLocation>
        <location evidence="2">Cell membrane</location>
        <topology evidence="2">Multi-pass membrane protein</topology>
    </subcellularLocation>
</comment>
<dbReference type="RefSeq" id="WP_204776292.1">
    <property type="nucleotide sequence ID" value="NZ_JACJJQ010000012.1"/>
</dbReference>
<name>A0ABS2ENA1_9LACO</name>
<dbReference type="InterPro" id="IPR050640">
    <property type="entry name" value="Bact_2-comp_sensor_kinase"/>
</dbReference>
<feature type="transmembrane region" description="Helical" evidence="14">
    <location>
        <begin position="185"/>
        <end position="208"/>
    </location>
</feature>
<proteinExistence type="predicted"/>
<evidence type="ECO:0000256" key="6">
    <source>
        <dbReference type="ARBA" id="ARBA00022679"/>
    </source>
</evidence>
<dbReference type="EMBL" id="JACJJQ010000012">
    <property type="protein sequence ID" value="MBM6753898.1"/>
    <property type="molecule type" value="Genomic_DNA"/>
</dbReference>
<dbReference type="InterPro" id="IPR011620">
    <property type="entry name" value="Sig_transdc_His_kinase_LytS_TM"/>
</dbReference>
<keyword evidence="7 14" id="KW-0812">Transmembrane</keyword>
<evidence type="ECO:0000256" key="8">
    <source>
        <dbReference type="ARBA" id="ARBA00022741"/>
    </source>
</evidence>
<evidence type="ECO:0000256" key="2">
    <source>
        <dbReference type="ARBA" id="ARBA00004651"/>
    </source>
</evidence>
<keyword evidence="11 14" id="KW-1133">Transmembrane helix</keyword>
<comment type="caution">
    <text evidence="16">The sequence shown here is derived from an EMBL/GenBank/DDBJ whole genome shotgun (WGS) entry which is preliminary data.</text>
</comment>